<evidence type="ECO:0000313" key="3">
    <source>
        <dbReference type="Proteomes" id="UP000728032"/>
    </source>
</evidence>
<dbReference type="EMBL" id="OC914845">
    <property type="protein sequence ID" value="CAD7636740.1"/>
    <property type="molecule type" value="Genomic_DNA"/>
</dbReference>
<dbReference type="EMBL" id="CAJPVJ010000020">
    <property type="protein sequence ID" value="CAG2158501.1"/>
    <property type="molecule type" value="Genomic_DNA"/>
</dbReference>
<gene>
    <name evidence="2" type="ORF">ONB1V03_LOCUS388</name>
</gene>
<keyword evidence="3" id="KW-1185">Reference proteome</keyword>
<accession>A0A7R9Q8R9</accession>
<organism evidence="2">
    <name type="scientific">Oppiella nova</name>
    <dbReference type="NCBI Taxonomy" id="334625"/>
    <lineage>
        <taxon>Eukaryota</taxon>
        <taxon>Metazoa</taxon>
        <taxon>Ecdysozoa</taxon>
        <taxon>Arthropoda</taxon>
        <taxon>Chelicerata</taxon>
        <taxon>Arachnida</taxon>
        <taxon>Acari</taxon>
        <taxon>Acariformes</taxon>
        <taxon>Sarcoptiformes</taxon>
        <taxon>Oribatida</taxon>
        <taxon>Brachypylina</taxon>
        <taxon>Oppioidea</taxon>
        <taxon>Oppiidae</taxon>
        <taxon>Oppiella</taxon>
    </lineage>
</organism>
<sequence>MPYSSKEAIHAFFHTIPDTSALHSQLTLLFVCHKTYGAMDVVVLFGVEYRNGDCDVETGILQKIRYEITKFSTEVAINASEKHHGKHTVNHVSGDEKCPPPKRLKKSDIVNDLQAKTSIPYSDD</sequence>
<protein>
    <submittedName>
        <fullName evidence="2">Uncharacterized protein</fullName>
    </submittedName>
</protein>
<feature type="region of interest" description="Disordered" evidence="1">
    <location>
        <begin position="82"/>
        <end position="124"/>
    </location>
</feature>
<evidence type="ECO:0000256" key="1">
    <source>
        <dbReference type="SAM" id="MobiDB-lite"/>
    </source>
</evidence>
<name>A0A7R9Q8R9_9ACAR</name>
<dbReference type="AlphaFoldDB" id="A0A7R9Q8R9"/>
<reference evidence="2" key="1">
    <citation type="submission" date="2020-11" db="EMBL/GenBank/DDBJ databases">
        <authorList>
            <person name="Tran Van P."/>
        </authorList>
    </citation>
    <scope>NUCLEOTIDE SEQUENCE</scope>
</reference>
<proteinExistence type="predicted"/>
<dbReference type="Proteomes" id="UP000728032">
    <property type="component" value="Unassembled WGS sequence"/>
</dbReference>
<feature type="compositionally biased region" description="Polar residues" evidence="1">
    <location>
        <begin position="114"/>
        <end position="124"/>
    </location>
</feature>
<evidence type="ECO:0000313" key="2">
    <source>
        <dbReference type="EMBL" id="CAD7636740.1"/>
    </source>
</evidence>